<feature type="transmembrane region" description="Helical" evidence="6">
    <location>
        <begin position="534"/>
        <end position="562"/>
    </location>
</feature>
<evidence type="ECO:0000256" key="5">
    <source>
        <dbReference type="SAM" id="MobiDB-lite"/>
    </source>
</evidence>
<keyword evidence="2 6" id="KW-0812">Transmembrane</keyword>
<dbReference type="InterPro" id="IPR011547">
    <property type="entry name" value="SLC26A/SulP_dom"/>
</dbReference>
<sequence>MSKNINGKQEKPFPELDERRVSFNDRNNTYYSRSAAFYSNLLKASQREDWGIVSPMTRHVISSERSEDSFKLPRSRSRSFNDYIESRDNDTEYGGGARAFTSTTQAPLWAIRSSRGKMISSRIKEEGPGDNDIDGGGKEGGVQTAESEMPFSLSVLYGAINCTIVLPVIMSFGNIIYRDNAFIAYMPVLIKLTLFSGMIHQLCFSIFSTLDFAVGSVQDAGLIFLSRMAYDMVQYCRAKDYDDETMLATVTIGLGCATAALGLGLIIIGKLGLATYVQMLPTCVIAGYLAYIGWFVGYSGLGIMAGQSALTPTLLIEKSPYILPGVAGGAFIYISVRKFRHVAVLPLCITLLLVVFYVILLVTGTSIEEATDNGWIRKTEEEPAWYQTWDYLRIEKVDWGALPQLWLTWVGMLFVVALSSSLDVAAIELEMNEPLNYNKELGVVGISNFISGITGGYTGSYIFSQTIFSLRIGVRSRISGFSIAFFTLVVIVLPFPILSYVPNFFYGSLLSMICIDLVYEWLWEFRHKVTTAEYLIGLSTFGMIQFFGVEYGIVMGVALYVFCRQLNIDVGELKTIYTEGEGNSNSTEAKETTTLVANGKEAESYTSF</sequence>
<feature type="transmembrane region" description="Helical" evidence="6">
    <location>
        <begin position="321"/>
        <end position="336"/>
    </location>
</feature>
<protein>
    <recommendedName>
        <fullName evidence="7">SLC26A/SulP transporter domain-containing protein</fullName>
    </recommendedName>
</protein>
<reference evidence="8" key="1">
    <citation type="submission" date="2021-01" db="EMBL/GenBank/DDBJ databases">
        <authorList>
            <person name="Corre E."/>
            <person name="Pelletier E."/>
            <person name="Niang G."/>
            <person name="Scheremetjew M."/>
            <person name="Finn R."/>
            <person name="Kale V."/>
            <person name="Holt S."/>
            <person name="Cochrane G."/>
            <person name="Meng A."/>
            <person name="Brown T."/>
            <person name="Cohen L."/>
        </authorList>
    </citation>
    <scope>NUCLEOTIDE SEQUENCE</scope>
    <source>
        <strain evidence="8">10249 10 AB</strain>
    </source>
</reference>
<name>A0A7S4EEM5_9STRA</name>
<comment type="subcellular location">
    <subcellularLocation>
        <location evidence="1">Membrane</location>
        <topology evidence="1">Multi-pass membrane protein</topology>
    </subcellularLocation>
</comment>
<feature type="region of interest" description="Disordered" evidence="5">
    <location>
        <begin position="122"/>
        <end position="143"/>
    </location>
</feature>
<dbReference type="InterPro" id="IPR052706">
    <property type="entry name" value="Membrane-Transporter-like"/>
</dbReference>
<dbReference type="PANTHER" id="PTHR43310">
    <property type="entry name" value="SULFATE TRANSPORTER YBAR-RELATED"/>
    <property type="match status" value="1"/>
</dbReference>
<accession>A0A7S4EEM5</accession>
<feature type="transmembrane region" description="Helical" evidence="6">
    <location>
        <begin position="343"/>
        <end position="367"/>
    </location>
</feature>
<dbReference type="EMBL" id="HBIX01000365">
    <property type="protein sequence ID" value="CAE0707575.1"/>
    <property type="molecule type" value="Transcribed_RNA"/>
</dbReference>
<feature type="transmembrane region" description="Helical" evidence="6">
    <location>
        <begin position="280"/>
        <end position="301"/>
    </location>
</feature>
<evidence type="ECO:0000256" key="6">
    <source>
        <dbReference type="SAM" id="Phobius"/>
    </source>
</evidence>
<proteinExistence type="predicted"/>
<feature type="transmembrane region" description="Helical" evidence="6">
    <location>
        <begin position="182"/>
        <end position="199"/>
    </location>
</feature>
<feature type="domain" description="SLC26A/SulP transporter" evidence="7">
    <location>
        <begin position="191"/>
        <end position="537"/>
    </location>
</feature>
<keyword evidence="3 6" id="KW-1133">Transmembrane helix</keyword>
<organism evidence="8">
    <name type="scientific">Pseudo-nitzschia australis</name>
    <dbReference type="NCBI Taxonomy" id="44445"/>
    <lineage>
        <taxon>Eukaryota</taxon>
        <taxon>Sar</taxon>
        <taxon>Stramenopiles</taxon>
        <taxon>Ochrophyta</taxon>
        <taxon>Bacillariophyta</taxon>
        <taxon>Bacillariophyceae</taxon>
        <taxon>Bacillariophycidae</taxon>
        <taxon>Bacillariales</taxon>
        <taxon>Bacillariaceae</taxon>
        <taxon>Pseudo-nitzschia</taxon>
    </lineage>
</organism>
<feature type="transmembrane region" description="Helical" evidence="6">
    <location>
        <begin position="246"/>
        <end position="268"/>
    </location>
</feature>
<evidence type="ECO:0000256" key="2">
    <source>
        <dbReference type="ARBA" id="ARBA00022692"/>
    </source>
</evidence>
<evidence type="ECO:0000259" key="7">
    <source>
        <dbReference type="Pfam" id="PF00916"/>
    </source>
</evidence>
<evidence type="ECO:0000256" key="4">
    <source>
        <dbReference type="ARBA" id="ARBA00023136"/>
    </source>
</evidence>
<evidence type="ECO:0000313" key="8">
    <source>
        <dbReference type="EMBL" id="CAE0707575.1"/>
    </source>
</evidence>
<dbReference type="GO" id="GO:0016020">
    <property type="term" value="C:membrane"/>
    <property type="evidence" value="ECO:0007669"/>
    <property type="project" value="UniProtKB-SubCell"/>
</dbReference>
<evidence type="ECO:0000256" key="3">
    <source>
        <dbReference type="ARBA" id="ARBA00022989"/>
    </source>
</evidence>
<feature type="transmembrane region" description="Helical" evidence="6">
    <location>
        <begin position="504"/>
        <end position="522"/>
    </location>
</feature>
<feature type="transmembrane region" description="Helical" evidence="6">
    <location>
        <begin position="406"/>
        <end position="429"/>
    </location>
</feature>
<dbReference type="AlphaFoldDB" id="A0A7S4EEM5"/>
<keyword evidence="4 6" id="KW-0472">Membrane</keyword>
<dbReference type="Pfam" id="PF00916">
    <property type="entry name" value="Sulfate_transp"/>
    <property type="match status" value="1"/>
</dbReference>
<evidence type="ECO:0000256" key="1">
    <source>
        <dbReference type="ARBA" id="ARBA00004141"/>
    </source>
</evidence>
<feature type="transmembrane region" description="Helical" evidence="6">
    <location>
        <begin position="478"/>
        <end position="498"/>
    </location>
</feature>
<dbReference type="PANTHER" id="PTHR43310:SF2">
    <property type="entry name" value="SLC26A_SULP TRANSPORTER DOMAIN-CONTAINING PROTEIN"/>
    <property type="match status" value="1"/>
</dbReference>
<gene>
    <name evidence="8" type="ORF">PAUS00366_LOCUS295</name>
</gene>
<feature type="transmembrane region" description="Helical" evidence="6">
    <location>
        <begin position="155"/>
        <end position="176"/>
    </location>
</feature>